<gene>
    <name evidence="6" type="ORF">NA57DRAFT_71253</name>
</gene>
<dbReference type="InterPro" id="IPR000504">
    <property type="entry name" value="RRM_dom"/>
</dbReference>
<organism evidence="6 7">
    <name type="scientific">Rhizodiscina lignyota</name>
    <dbReference type="NCBI Taxonomy" id="1504668"/>
    <lineage>
        <taxon>Eukaryota</taxon>
        <taxon>Fungi</taxon>
        <taxon>Dikarya</taxon>
        <taxon>Ascomycota</taxon>
        <taxon>Pezizomycotina</taxon>
        <taxon>Dothideomycetes</taxon>
        <taxon>Pleosporomycetidae</taxon>
        <taxon>Aulographales</taxon>
        <taxon>Rhizodiscinaceae</taxon>
        <taxon>Rhizodiscina</taxon>
    </lineage>
</organism>
<keyword evidence="2 3" id="KW-0694">RNA-binding</keyword>
<evidence type="ECO:0000313" key="7">
    <source>
        <dbReference type="Proteomes" id="UP000799772"/>
    </source>
</evidence>
<dbReference type="Gene3D" id="3.30.70.330">
    <property type="match status" value="2"/>
</dbReference>
<evidence type="ECO:0000313" key="6">
    <source>
        <dbReference type="EMBL" id="KAF2105057.1"/>
    </source>
</evidence>
<dbReference type="Pfam" id="PF00076">
    <property type="entry name" value="RRM_1"/>
    <property type="match status" value="2"/>
</dbReference>
<evidence type="ECO:0000256" key="2">
    <source>
        <dbReference type="ARBA" id="ARBA00022884"/>
    </source>
</evidence>
<evidence type="ECO:0000256" key="4">
    <source>
        <dbReference type="SAM" id="MobiDB-lite"/>
    </source>
</evidence>
<keyword evidence="7" id="KW-1185">Reference proteome</keyword>
<dbReference type="InterPro" id="IPR035979">
    <property type="entry name" value="RBD_domain_sf"/>
</dbReference>
<evidence type="ECO:0000256" key="3">
    <source>
        <dbReference type="PROSITE-ProRule" id="PRU00176"/>
    </source>
</evidence>
<proteinExistence type="predicted"/>
<feature type="compositionally biased region" description="Basic and acidic residues" evidence="4">
    <location>
        <begin position="119"/>
        <end position="128"/>
    </location>
</feature>
<reference evidence="6" key="1">
    <citation type="journal article" date="2020" name="Stud. Mycol.">
        <title>101 Dothideomycetes genomes: a test case for predicting lifestyles and emergence of pathogens.</title>
        <authorList>
            <person name="Haridas S."/>
            <person name="Albert R."/>
            <person name="Binder M."/>
            <person name="Bloem J."/>
            <person name="Labutti K."/>
            <person name="Salamov A."/>
            <person name="Andreopoulos B."/>
            <person name="Baker S."/>
            <person name="Barry K."/>
            <person name="Bills G."/>
            <person name="Bluhm B."/>
            <person name="Cannon C."/>
            <person name="Castanera R."/>
            <person name="Culley D."/>
            <person name="Daum C."/>
            <person name="Ezra D."/>
            <person name="Gonzalez J."/>
            <person name="Henrissat B."/>
            <person name="Kuo A."/>
            <person name="Liang C."/>
            <person name="Lipzen A."/>
            <person name="Lutzoni F."/>
            <person name="Magnuson J."/>
            <person name="Mondo S."/>
            <person name="Nolan M."/>
            <person name="Ohm R."/>
            <person name="Pangilinan J."/>
            <person name="Park H.-J."/>
            <person name="Ramirez L."/>
            <person name="Alfaro M."/>
            <person name="Sun H."/>
            <person name="Tritt A."/>
            <person name="Yoshinaga Y."/>
            <person name="Zwiers L.-H."/>
            <person name="Turgeon B."/>
            <person name="Goodwin S."/>
            <person name="Spatafora J."/>
            <person name="Crous P."/>
            <person name="Grigoriev I."/>
        </authorList>
    </citation>
    <scope>NUCLEOTIDE SEQUENCE</scope>
    <source>
        <strain evidence="6">CBS 133067</strain>
    </source>
</reference>
<dbReference type="OrthoDB" id="410044at2759"/>
<evidence type="ECO:0000259" key="5">
    <source>
        <dbReference type="PROSITE" id="PS50102"/>
    </source>
</evidence>
<dbReference type="SMART" id="SM00360">
    <property type="entry name" value="RRM"/>
    <property type="match status" value="2"/>
</dbReference>
<feature type="compositionally biased region" description="Polar residues" evidence="4">
    <location>
        <begin position="691"/>
        <end position="700"/>
    </location>
</feature>
<sequence length="700" mass="77813">MADQRWVDDPFTTPDRGTVLMPGLARGNTPGDGGSPETPLPGLGVEIPLESPKGGFPRSADDDTKSCFDPSSSPLLPPEELPKGLRFRRTLSLRSVTPEADLCSSASSDHIQDSSVRSDGYHSDKDSFTSDAAKTGENGSGSGPPNPPSSDEADAEENAGMEDDDTEMVDQVAQAFVEELTQERAQNDEDVGITPQNAQSVLSAKACLFVANLPKYASDAELHNALALLFESFGQCWIKVHRRNEIPCAFVQYRDEQIAEFALRAARGAVVIGRPCRTEFARAPRSLYVTRRDGQVPSQEEIMELLSPYGAVQEVVMPTPTDLENNNLPPGGWGRFEIYGNCRDAIHELRDNDTYHVRLLREPGNTWRPKPSLFVNVGLHKCMQANTSEIQNIHLRFLPPELAEADLREKFNGYGTILNVTMFQSHKRTDLLEGVISYSHFREAELAVNNEDNLHIRQGRSLHRVSVFYHFHNEDVQGTWYHGQPVPAPLNFQPFWVRGNPIIGGVALQPAYAGMPGALPYVVGDPTNAQNATFIQQPAPNAYTMPVIMPQTPFVQEPVQGPVHDPKATDMANFVYVDSPATRTMRPRGTKGGNHKSRANQRRMAWQAHGYEDSPAPQYHGDQGPFYYYPDGRYDNPFKAKHPDGGRGENIFSDRNPNGRQERDQYRLGGVMSGRVQKTPSPHTNPRDPRSTMQQMQRFL</sequence>
<feature type="domain" description="RRM" evidence="5">
    <location>
        <begin position="206"/>
        <end position="283"/>
    </location>
</feature>
<dbReference type="PROSITE" id="PS50102">
    <property type="entry name" value="RRM"/>
    <property type="match status" value="2"/>
</dbReference>
<dbReference type="PANTHER" id="PTHR24012">
    <property type="entry name" value="RNA BINDING PROTEIN"/>
    <property type="match status" value="1"/>
</dbReference>
<protein>
    <recommendedName>
        <fullName evidence="5">RRM domain-containing protein</fullName>
    </recommendedName>
</protein>
<name>A0A9P4MF35_9PEZI</name>
<feature type="compositionally biased region" description="Acidic residues" evidence="4">
    <location>
        <begin position="151"/>
        <end position="165"/>
    </location>
</feature>
<accession>A0A9P4MF35</accession>
<feature type="compositionally biased region" description="Basic and acidic residues" evidence="4">
    <location>
        <begin position="638"/>
        <end position="647"/>
    </location>
</feature>
<keyword evidence="1" id="KW-0677">Repeat</keyword>
<feature type="compositionally biased region" description="Low complexity" evidence="4">
    <location>
        <begin position="104"/>
        <end position="115"/>
    </location>
</feature>
<comment type="caution">
    <text evidence="6">The sequence shown here is derived from an EMBL/GenBank/DDBJ whole genome shotgun (WGS) entry which is preliminary data.</text>
</comment>
<dbReference type="CDD" id="cd00590">
    <property type="entry name" value="RRM_SF"/>
    <property type="match status" value="1"/>
</dbReference>
<feature type="region of interest" description="Disordered" evidence="4">
    <location>
        <begin position="638"/>
        <end position="700"/>
    </location>
</feature>
<dbReference type="Proteomes" id="UP000799772">
    <property type="component" value="Unassembled WGS sequence"/>
</dbReference>
<feature type="region of interest" description="Disordered" evidence="4">
    <location>
        <begin position="98"/>
        <end position="165"/>
    </location>
</feature>
<evidence type="ECO:0000256" key="1">
    <source>
        <dbReference type="ARBA" id="ARBA00022737"/>
    </source>
</evidence>
<dbReference type="EMBL" id="ML978121">
    <property type="protein sequence ID" value="KAF2105057.1"/>
    <property type="molecule type" value="Genomic_DNA"/>
</dbReference>
<dbReference type="SUPFAM" id="SSF54928">
    <property type="entry name" value="RNA-binding domain, RBD"/>
    <property type="match status" value="2"/>
</dbReference>
<dbReference type="GO" id="GO:0003723">
    <property type="term" value="F:RNA binding"/>
    <property type="evidence" value="ECO:0007669"/>
    <property type="project" value="UniProtKB-UniRule"/>
</dbReference>
<dbReference type="InterPro" id="IPR012677">
    <property type="entry name" value="Nucleotide-bd_a/b_plait_sf"/>
</dbReference>
<dbReference type="AlphaFoldDB" id="A0A9P4MF35"/>
<feature type="domain" description="RRM" evidence="5">
    <location>
        <begin position="391"/>
        <end position="462"/>
    </location>
</feature>
<feature type="region of interest" description="Disordered" evidence="4">
    <location>
        <begin position="1"/>
        <end position="84"/>
    </location>
</feature>